<dbReference type="Pfam" id="PF03762">
    <property type="entry name" value="VOMI"/>
    <property type="match status" value="1"/>
</dbReference>
<dbReference type="PANTHER" id="PTHR18841">
    <property type="entry name" value="VITELLINE MEMBRANE OUTER LAYER PROTEIN I-RELATED"/>
    <property type="match status" value="1"/>
</dbReference>
<evidence type="ECO:0000313" key="2">
    <source>
        <dbReference type="Ensembl" id="ENSPMRP00000036070.1"/>
    </source>
</evidence>
<protein>
    <submittedName>
        <fullName evidence="2">Vitelline membrane outer layer 1 homolog</fullName>
    </submittedName>
</protein>
<dbReference type="GeneTree" id="ENSGT00390000009313"/>
<sequence>MWSAGCTGLVAVLLAAAVATEAKEVLEFKPEIGVSNGGLWGAWAWQEMCPEETYATGFSLKVEAYRGPMDDDTALNGIRLFCTRGGRGDKHEAHTVESQSGPWGQWSPPSWCPEGSYLTRFSLRVEQTRRGIHDDMGATNARFACSGGAHLEGRGLSWGEYGEWSPPCRKGLCGIQTKLDPVRGALRDDTALNDARFFCCSR</sequence>
<feature type="signal peptide" evidence="1">
    <location>
        <begin position="1"/>
        <end position="22"/>
    </location>
</feature>
<reference evidence="2" key="2">
    <citation type="submission" date="2025-08" db="UniProtKB">
        <authorList>
            <consortium name="Ensembl"/>
        </authorList>
    </citation>
    <scope>IDENTIFICATION</scope>
</reference>
<proteinExistence type="predicted"/>
<dbReference type="Gene3D" id="2.100.10.20">
    <property type="entry name" value="Vitelline membrane outer layer protein I (VOMI)"/>
    <property type="match status" value="1"/>
</dbReference>
<dbReference type="PANTHER" id="PTHR18841:SF2">
    <property type="entry name" value="VITELLINE MEMBRANE OUTER LAYER PROTEIN 1 HOMOLOG"/>
    <property type="match status" value="1"/>
</dbReference>
<accession>A0A670KIF1</accession>
<dbReference type="GO" id="GO:0005615">
    <property type="term" value="C:extracellular space"/>
    <property type="evidence" value="ECO:0007669"/>
    <property type="project" value="TreeGrafter"/>
</dbReference>
<evidence type="ECO:0000256" key="1">
    <source>
        <dbReference type="SAM" id="SignalP"/>
    </source>
</evidence>
<dbReference type="Proteomes" id="UP000472272">
    <property type="component" value="Chromosome 13"/>
</dbReference>
<dbReference type="OrthoDB" id="6344411at2759"/>
<reference evidence="2" key="3">
    <citation type="submission" date="2025-09" db="UniProtKB">
        <authorList>
            <consortium name="Ensembl"/>
        </authorList>
    </citation>
    <scope>IDENTIFICATION</scope>
</reference>
<evidence type="ECO:0000313" key="3">
    <source>
        <dbReference type="Proteomes" id="UP000472272"/>
    </source>
</evidence>
<gene>
    <name evidence="2" type="primary">VMO1</name>
</gene>
<dbReference type="SUPFAM" id="SSF51092">
    <property type="entry name" value="Vitelline membrane outer protein-I (VMO-I)"/>
    <property type="match status" value="1"/>
</dbReference>
<dbReference type="Ensembl" id="ENSPMRT00000038223.1">
    <property type="protein sequence ID" value="ENSPMRP00000036070.1"/>
    <property type="gene ID" value="ENSPMRG00000023300.1"/>
</dbReference>
<feature type="chain" id="PRO_5025328520" evidence="1">
    <location>
        <begin position="23"/>
        <end position="202"/>
    </location>
</feature>
<dbReference type="CDD" id="cd00220">
    <property type="entry name" value="VMO-I"/>
    <property type="match status" value="1"/>
</dbReference>
<name>A0A670KIF1_PODMU</name>
<dbReference type="AlphaFoldDB" id="A0A670KIF1"/>
<reference evidence="2 3" key="1">
    <citation type="journal article" date="2019" name="Proc. Natl. Acad. Sci. U.S.A.">
        <title>Regulatory changes in pterin and carotenoid genes underlie balanced color polymorphisms in the wall lizard.</title>
        <authorList>
            <person name="Andrade P."/>
            <person name="Pinho C."/>
            <person name="Perez I de Lanuza G."/>
            <person name="Afonso S."/>
            <person name="Brejcha J."/>
            <person name="Rubin C.J."/>
            <person name="Wallerman O."/>
            <person name="Pereira P."/>
            <person name="Sabatino S.J."/>
            <person name="Bellati A."/>
            <person name="Pellitteri-Rosa D."/>
            <person name="Bosakova Z."/>
            <person name="Bunikis I."/>
            <person name="Carretero M.A."/>
            <person name="Feiner N."/>
            <person name="Marsik P."/>
            <person name="Pauperio F."/>
            <person name="Salvi D."/>
            <person name="Soler L."/>
            <person name="While G.M."/>
            <person name="Uller T."/>
            <person name="Font E."/>
            <person name="Andersson L."/>
            <person name="Carneiro M."/>
        </authorList>
    </citation>
    <scope>NUCLEOTIDE SEQUENCE</scope>
</reference>
<keyword evidence="3" id="KW-1185">Reference proteome</keyword>
<dbReference type="InterPro" id="IPR036706">
    <property type="entry name" value="VOMI_sf"/>
</dbReference>
<organism evidence="2 3">
    <name type="scientific">Podarcis muralis</name>
    <name type="common">Wall lizard</name>
    <name type="synonym">Lacerta muralis</name>
    <dbReference type="NCBI Taxonomy" id="64176"/>
    <lineage>
        <taxon>Eukaryota</taxon>
        <taxon>Metazoa</taxon>
        <taxon>Chordata</taxon>
        <taxon>Craniata</taxon>
        <taxon>Vertebrata</taxon>
        <taxon>Euteleostomi</taxon>
        <taxon>Lepidosauria</taxon>
        <taxon>Squamata</taxon>
        <taxon>Bifurcata</taxon>
        <taxon>Unidentata</taxon>
        <taxon>Episquamata</taxon>
        <taxon>Laterata</taxon>
        <taxon>Lacertibaenia</taxon>
        <taxon>Lacertidae</taxon>
        <taxon>Podarcis</taxon>
    </lineage>
</organism>
<keyword evidence="1" id="KW-0732">Signal</keyword>
<dbReference type="InterPro" id="IPR005515">
    <property type="entry name" value="VOMI"/>
</dbReference>
<dbReference type="OMA" id="IRLHCTR"/>